<feature type="chain" id="PRO_5026762201" evidence="1">
    <location>
        <begin position="20"/>
        <end position="68"/>
    </location>
</feature>
<reference evidence="3" key="1">
    <citation type="submission" date="2025-08" db="UniProtKB">
        <authorList>
            <consortium name="RefSeq"/>
        </authorList>
    </citation>
    <scope>IDENTIFICATION</scope>
    <source>
        <strain evidence="3">11010-0011.00</strain>
        <tissue evidence="3">Whole body</tissue>
    </source>
</reference>
<evidence type="ECO:0000256" key="1">
    <source>
        <dbReference type="SAM" id="SignalP"/>
    </source>
</evidence>
<dbReference type="RefSeq" id="XP_030387840.1">
    <property type="nucleotide sequence ID" value="XM_030531980.1"/>
</dbReference>
<protein>
    <submittedName>
        <fullName evidence="3">Uncharacterized protein LOC115634321</fullName>
    </submittedName>
</protein>
<proteinExistence type="predicted"/>
<dbReference type="GeneID" id="115634321"/>
<organism evidence="2 3">
    <name type="scientific">Drosophila lebanonensis</name>
    <name type="common">Fruit fly</name>
    <name type="synonym">Scaptodrosophila lebanonensis</name>
    <dbReference type="NCBI Taxonomy" id="7225"/>
    <lineage>
        <taxon>Eukaryota</taxon>
        <taxon>Metazoa</taxon>
        <taxon>Ecdysozoa</taxon>
        <taxon>Arthropoda</taxon>
        <taxon>Hexapoda</taxon>
        <taxon>Insecta</taxon>
        <taxon>Pterygota</taxon>
        <taxon>Neoptera</taxon>
        <taxon>Endopterygota</taxon>
        <taxon>Diptera</taxon>
        <taxon>Brachycera</taxon>
        <taxon>Muscomorpha</taxon>
        <taxon>Ephydroidea</taxon>
        <taxon>Drosophilidae</taxon>
        <taxon>Scaptodrosophila</taxon>
    </lineage>
</organism>
<feature type="signal peptide" evidence="1">
    <location>
        <begin position="1"/>
        <end position="19"/>
    </location>
</feature>
<dbReference type="Proteomes" id="UP000504634">
    <property type="component" value="Unplaced"/>
</dbReference>
<gene>
    <name evidence="3" type="primary">LOC115634321</name>
</gene>
<evidence type="ECO:0000313" key="2">
    <source>
        <dbReference type="Proteomes" id="UP000504634"/>
    </source>
</evidence>
<sequence>MKWFSLFILMLALCAVSRANPVQRLIRQGTVRFPKITIKRDNIIVHGNCNKCNVRTTHNSAHLTMKWP</sequence>
<dbReference type="AlphaFoldDB" id="A0A6J2UI63"/>
<name>A0A6J2UI63_DROLE</name>
<keyword evidence="1" id="KW-0732">Signal</keyword>
<dbReference type="OrthoDB" id="7840022at2759"/>
<dbReference type="CTD" id="12798334"/>
<evidence type="ECO:0000313" key="3">
    <source>
        <dbReference type="RefSeq" id="XP_030387840.1"/>
    </source>
</evidence>
<keyword evidence="2" id="KW-1185">Reference proteome</keyword>
<accession>A0A6J2UI63</accession>